<feature type="transmembrane region" description="Helical" evidence="1">
    <location>
        <begin position="12"/>
        <end position="36"/>
    </location>
</feature>
<dbReference type="OrthoDB" id="346562at2759"/>
<keyword evidence="1" id="KW-0812">Transmembrane</keyword>
<sequence length="267" mass="29776">MPTYLPTELRTLPLVLTVMASGVWPCIIAGWLIYLYKYRKVGRSGGGVAYLGVLMLRTPGTAFFAGGAYLCQHIYNGPVIREELLRCLHMLIGLRSPQQLLEPYYEKLQVLIRLQWLILMGNVFPVAVGMRCSGTAYFSDSANGHTSLQLYYAVITRAENARQHLFVYLIQDVTPALYFALLLFVVRPRAPRAIHLSEKSLASQARASSEQSTSRGGSEQRSIRQRFISFTNNLPPEISIPTHRAAPMARGVAGAWQDCIGSKQPDE</sequence>
<dbReference type="AlphaFoldDB" id="A0A4P9YU74"/>
<keyword evidence="1" id="KW-1133">Transmembrane helix</keyword>
<proteinExistence type="predicted"/>
<dbReference type="Proteomes" id="UP000278143">
    <property type="component" value="Unassembled WGS sequence"/>
</dbReference>
<feature type="transmembrane region" description="Helical" evidence="1">
    <location>
        <begin position="48"/>
        <end position="70"/>
    </location>
</feature>
<accession>A0A4P9YU74</accession>
<gene>
    <name evidence="2" type="ORF">SYNPS1DRAFT_31363</name>
</gene>
<keyword evidence="3" id="KW-1185">Reference proteome</keyword>
<organism evidence="2 3">
    <name type="scientific">Syncephalis pseudoplumigaleata</name>
    <dbReference type="NCBI Taxonomy" id="1712513"/>
    <lineage>
        <taxon>Eukaryota</taxon>
        <taxon>Fungi</taxon>
        <taxon>Fungi incertae sedis</taxon>
        <taxon>Zoopagomycota</taxon>
        <taxon>Zoopagomycotina</taxon>
        <taxon>Zoopagomycetes</taxon>
        <taxon>Zoopagales</taxon>
        <taxon>Piptocephalidaceae</taxon>
        <taxon>Syncephalis</taxon>
    </lineage>
</organism>
<evidence type="ECO:0000256" key="1">
    <source>
        <dbReference type="SAM" id="Phobius"/>
    </source>
</evidence>
<name>A0A4P9YU74_9FUNG</name>
<feature type="transmembrane region" description="Helical" evidence="1">
    <location>
        <begin position="165"/>
        <end position="186"/>
    </location>
</feature>
<reference evidence="3" key="1">
    <citation type="journal article" date="2018" name="Nat. Microbiol.">
        <title>Leveraging single-cell genomics to expand the fungal tree of life.</title>
        <authorList>
            <person name="Ahrendt S.R."/>
            <person name="Quandt C.A."/>
            <person name="Ciobanu D."/>
            <person name="Clum A."/>
            <person name="Salamov A."/>
            <person name="Andreopoulos B."/>
            <person name="Cheng J.F."/>
            <person name="Woyke T."/>
            <person name="Pelin A."/>
            <person name="Henrissat B."/>
            <person name="Reynolds N.K."/>
            <person name="Benny G.L."/>
            <person name="Smith M.E."/>
            <person name="James T.Y."/>
            <person name="Grigoriev I.V."/>
        </authorList>
    </citation>
    <scope>NUCLEOTIDE SEQUENCE [LARGE SCALE GENOMIC DNA]</scope>
    <source>
        <strain evidence="3">Benny S71-1</strain>
    </source>
</reference>
<protein>
    <submittedName>
        <fullName evidence="2">Uncharacterized protein</fullName>
    </submittedName>
</protein>
<keyword evidence="1" id="KW-0472">Membrane</keyword>
<evidence type="ECO:0000313" key="2">
    <source>
        <dbReference type="EMBL" id="RKP22952.1"/>
    </source>
</evidence>
<evidence type="ECO:0000313" key="3">
    <source>
        <dbReference type="Proteomes" id="UP000278143"/>
    </source>
</evidence>
<dbReference type="EMBL" id="KZ991460">
    <property type="protein sequence ID" value="RKP22952.1"/>
    <property type="molecule type" value="Genomic_DNA"/>
</dbReference>